<dbReference type="RefSeq" id="WP_184170592.1">
    <property type="nucleotide sequence ID" value="NZ_JACHGF010000001.1"/>
</dbReference>
<keyword evidence="2" id="KW-1185">Reference proteome</keyword>
<dbReference type="EMBL" id="JACHGF010000001">
    <property type="protein sequence ID" value="MBB5282440.1"/>
    <property type="molecule type" value="Genomic_DNA"/>
</dbReference>
<proteinExistence type="predicted"/>
<dbReference type="Pfam" id="PF13365">
    <property type="entry name" value="Trypsin_2"/>
    <property type="match status" value="1"/>
</dbReference>
<gene>
    <name evidence="1" type="ORF">HNQ92_000561</name>
</gene>
<comment type="caution">
    <text evidence="1">The sequence shown here is derived from an EMBL/GenBank/DDBJ whole genome shotgun (WGS) entry which is preliminary data.</text>
</comment>
<accession>A0A840TQX3</accession>
<reference evidence="1 2" key="1">
    <citation type="submission" date="2020-08" db="EMBL/GenBank/DDBJ databases">
        <title>Genomic Encyclopedia of Type Strains, Phase IV (KMG-IV): sequencing the most valuable type-strain genomes for metagenomic binning, comparative biology and taxonomic classification.</title>
        <authorList>
            <person name="Goeker M."/>
        </authorList>
    </citation>
    <scope>NUCLEOTIDE SEQUENCE [LARGE SCALE GENOMIC DNA]</scope>
    <source>
        <strain evidence="1 2">DSM 105074</strain>
    </source>
</reference>
<organism evidence="1 2">
    <name type="scientific">Rhabdobacter roseus</name>
    <dbReference type="NCBI Taxonomy" id="1655419"/>
    <lineage>
        <taxon>Bacteria</taxon>
        <taxon>Pseudomonadati</taxon>
        <taxon>Bacteroidota</taxon>
        <taxon>Cytophagia</taxon>
        <taxon>Cytophagales</taxon>
        <taxon>Cytophagaceae</taxon>
        <taxon>Rhabdobacter</taxon>
    </lineage>
</organism>
<dbReference type="Gene3D" id="2.40.10.120">
    <property type="match status" value="1"/>
</dbReference>
<protein>
    <recommendedName>
        <fullName evidence="3">Trypsin-like peptidase domain-containing protein</fullName>
    </recommendedName>
</protein>
<dbReference type="AlphaFoldDB" id="A0A840TQX3"/>
<evidence type="ECO:0000313" key="1">
    <source>
        <dbReference type="EMBL" id="MBB5282440.1"/>
    </source>
</evidence>
<dbReference type="Proteomes" id="UP000557307">
    <property type="component" value="Unassembled WGS sequence"/>
</dbReference>
<evidence type="ECO:0000313" key="2">
    <source>
        <dbReference type="Proteomes" id="UP000557307"/>
    </source>
</evidence>
<evidence type="ECO:0008006" key="3">
    <source>
        <dbReference type="Google" id="ProtNLM"/>
    </source>
</evidence>
<dbReference type="SUPFAM" id="SSF50494">
    <property type="entry name" value="Trypsin-like serine proteases"/>
    <property type="match status" value="1"/>
</dbReference>
<dbReference type="InterPro" id="IPR009003">
    <property type="entry name" value="Peptidase_S1_PA"/>
</dbReference>
<sequence length="303" mass="34555">MFVDAIEKVDQFTRPIHFIARYYGGSDIIPGTATLFFVNEEGCAITCRHVAEHLLQAEAIYAHYLKFKTELRSYGSGRVSDALRTRLEDQYKINKETAIRVRSNFVNSVSGFKRFTIHLHASQDLAIIQFHDYEAKHYQGHAYFLRDGRHIRQGKYLCRLGYPFPEFTNYRLNQQLDDIEWTNEGRINTPNFPIDGIVTRHIGENGGQSGITGIEMSTPGLRGQSGGPLFDRAGVVYGMQSATRHLHLGFDQTNREVISEGLKRRVSNYPFLNVGLCVHVDVIKNFLREKNIRFYEADGDTGA</sequence>
<name>A0A840TQX3_9BACT</name>